<feature type="domain" description="Carrier" evidence="7">
    <location>
        <begin position="1971"/>
        <end position="2045"/>
    </location>
</feature>
<dbReference type="InterPro" id="IPR042099">
    <property type="entry name" value="ANL_N_sf"/>
</dbReference>
<dbReference type="PANTHER" id="PTHR45527">
    <property type="entry name" value="NONRIBOSOMAL PEPTIDE SYNTHETASE"/>
    <property type="match status" value="1"/>
</dbReference>
<dbReference type="Gene3D" id="1.10.1200.10">
    <property type="entry name" value="ACP-like"/>
    <property type="match status" value="2"/>
</dbReference>
<dbReference type="NCBIfam" id="TIGR01733">
    <property type="entry name" value="AA-adenyl-dom"/>
    <property type="match status" value="2"/>
</dbReference>
<evidence type="ECO:0000313" key="9">
    <source>
        <dbReference type="Proteomes" id="UP000272729"/>
    </source>
</evidence>
<proteinExistence type="predicted"/>
<dbReference type="SMART" id="SM00823">
    <property type="entry name" value="PKS_PP"/>
    <property type="match status" value="2"/>
</dbReference>
<dbReference type="FunFam" id="3.40.50.980:FF:000002">
    <property type="entry name" value="Enterobactin synthetase component F"/>
    <property type="match status" value="1"/>
</dbReference>
<dbReference type="RefSeq" id="WP_121218547.1">
    <property type="nucleotide sequence ID" value="NZ_JBIUBA010000013.1"/>
</dbReference>
<keyword evidence="9" id="KW-1185">Reference proteome</keyword>
<gene>
    <name evidence="8" type="ORF">DFJ66_1097</name>
</gene>
<dbReference type="Gene3D" id="3.40.50.12780">
    <property type="entry name" value="N-terminal domain of ligase-like"/>
    <property type="match status" value="2"/>
</dbReference>
<accession>A0A495X2Z9</accession>
<dbReference type="NCBIfam" id="TIGR01720">
    <property type="entry name" value="NRPS-para261"/>
    <property type="match status" value="1"/>
</dbReference>
<dbReference type="FunFam" id="3.40.50.12780:FF:000012">
    <property type="entry name" value="Non-ribosomal peptide synthetase"/>
    <property type="match status" value="1"/>
</dbReference>
<name>A0A495X2Z9_9PSEU</name>
<keyword evidence="2" id="KW-0596">Phosphopantetheine</keyword>
<dbReference type="InterPro" id="IPR006162">
    <property type="entry name" value="Ppantetheine_attach_site"/>
</dbReference>
<dbReference type="InterPro" id="IPR010071">
    <property type="entry name" value="AA_adenyl_dom"/>
</dbReference>
<reference evidence="8 9" key="1">
    <citation type="submission" date="2018-10" db="EMBL/GenBank/DDBJ databases">
        <title>Sequencing the genomes of 1000 actinobacteria strains.</title>
        <authorList>
            <person name="Klenk H.-P."/>
        </authorList>
    </citation>
    <scope>NUCLEOTIDE SEQUENCE [LARGE SCALE GENOMIC DNA]</scope>
    <source>
        <strain evidence="8 9">DSM 43911</strain>
    </source>
</reference>
<feature type="domain" description="Carrier" evidence="7">
    <location>
        <begin position="901"/>
        <end position="976"/>
    </location>
</feature>
<dbReference type="SUPFAM" id="SSF56801">
    <property type="entry name" value="Acetyl-CoA synthetase-like"/>
    <property type="match status" value="2"/>
</dbReference>
<dbReference type="Pfam" id="PF00668">
    <property type="entry name" value="Condensation"/>
    <property type="match status" value="3"/>
</dbReference>
<evidence type="ECO:0000313" key="8">
    <source>
        <dbReference type="EMBL" id="RKT67919.1"/>
    </source>
</evidence>
<dbReference type="GO" id="GO:0003824">
    <property type="term" value="F:catalytic activity"/>
    <property type="evidence" value="ECO:0007669"/>
    <property type="project" value="InterPro"/>
</dbReference>
<dbReference type="Proteomes" id="UP000272729">
    <property type="component" value="Unassembled WGS sequence"/>
</dbReference>
<keyword evidence="5" id="KW-0045">Antibiotic biosynthesis</keyword>
<dbReference type="OrthoDB" id="2378856at2"/>
<dbReference type="Gene3D" id="3.30.559.10">
    <property type="entry name" value="Chloramphenicol acetyltransferase-like domain"/>
    <property type="match status" value="3"/>
</dbReference>
<keyword evidence="3" id="KW-0597">Phosphoprotein</keyword>
<dbReference type="Gene3D" id="3.30.559.30">
    <property type="entry name" value="Nonribosomal peptide synthetase, condensation domain"/>
    <property type="match status" value="3"/>
</dbReference>
<organism evidence="8 9">
    <name type="scientific">Saccharothrix variisporea</name>
    <dbReference type="NCBI Taxonomy" id="543527"/>
    <lineage>
        <taxon>Bacteria</taxon>
        <taxon>Bacillati</taxon>
        <taxon>Actinomycetota</taxon>
        <taxon>Actinomycetes</taxon>
        <taxon>Pseudonocardiales</taxon>
        <taxon>Pseudonocardiaceae</taxon>
        <taxon>Saccharothrix</taxon>
    </lineage>
</organism>
<dbReference type="GO" id="GO:0017000">
    <property type="term" value="P:antibiotic biosynthetic process"/>
    <property type="evidence" value="ECO:0007669"/>
    <property type="project" value="UniProtKB-KW"/>
</dbReference>
<dbReference type="GO" id="GO:0043041">
    <property type="term" value="P:amino acid activation for nonribosomal peptide biosynthetic process"/>
    <property type="evidence" value="ECO:0007669"/>
    <property type="project" value="TreeGrafter"/>
</dbReference>
<dbReference type="InterPro" id="IPR000873">
    <property type="entry name" value="AMP-dep_synth/lig_dom"/>
</dbReference>
<dbReference type="InterPro" id="IPR025110">
    <property type="entry name" value="AMP-bd_C"/>
</dbReference>
<dbReference type="SUPFAM" id="SSF47336">
    <property type="entry name" value="ACP-like"/>
    <property type="match status" value="2"/>
</dbReference>
<dbReference type="Gene3D" id="3.30.300.30">
    <property type="match status" value="2"/>
</dbReference>
<dbReference type="FunFam" id="2.30.38.10:FF:000001">
    <property type="entry name" value="Non-ribosomal peptide synthetase PvdI"/>
    <property type="match status" value="2"/>
</dbReference>
<dbReference type="Gene3D" id="3.40.50.980">
    <property type="match status" value="2"/>
</dbReference>
<dbReference type="PROSITE" id="PS00012">
    <property type="entry name" value="PHOSPHOPANTETHEINE"/>
    <property type="match status" value="1"/>
</dbReference>
<dbReference type="SUPFAM" id="SSF52777">
    <property type="entry name" value="CoA-dependent acyltransferases"/>
    <property type="match status" value="6"/>
</dbReference>
<dbReference type="GO" id="GO:0072330">
    <property type="term" value="P:monocarboxylic acid biosynthetic process"/>
    <property type="evidence" value="ECO:0007669"/>
    <property type="project" value="UniProtKB-ARBA"/>
</dbReference>
<dbReference type="InterPro" id="IPR045851">
    <property type="entry name" value="AMP-bd_C_sf"/>
</dbReference>
<comment type="cofactor">
    <cofactor evidence="1">
        <name>pantetheine 4'-phosphate</name>
        <dbReference type="ChEBI" id="CHEBI:47942"/>
    </cofactor>
</comment>
<dbReference type="InterPro" id="IPR010060">
    <property type="entry name" value="NRPS_synth"/>
</dbReference>
<sequence length="2488" mass="268737">MSKSVEDVLPLTPLQQGMVFHALLGDRTDVYTVQTVLRLAGPVDAERLHRAVSALVARHAVLRVAFRTQASGQFVQVVRRAVEVPWRVVEPADFQAFLDQERAEPFDLGRPPLVRFTLVRNGSEQALVISSHHLLWDGWSAPVLVRELFALYDNESLPPVRPFRDYLAWLSKQDTAAASAAWSSALADLDGPCLVGSSASPGRPHRTERTLSRELTANLTRVAREHGLTLNSVVQSAWALVLASLTGRDDVVFGATVSGRHPDVPGVDTMVGLLINTVPARVRLRPSETLAALATRVQEEQSRLLDHQHLGLADIQRAAGQSPLFDTLLVFESYPGTDLAPPLADVEVRDATHYPLALLVVPGDSLVLRLDHDPSRFASSAPVFERLQAVLTRFATTPTLPVAHLDLLTAAEREQVVVSCNATTHPVPSTTLTELLAAQASRTPDAPAVVFEGATLTYSQLHDRADALAGLLAGRGVGPGHVVGVRLDRSLDLVVALLAVLRAGAAYLPLDPSYPADRLAMMIEDARPTVVLDPGLHLSGDPADPRPPTPSDAAYVIYTSGSTGRPKGVVVEHRAIVNRLLWMQAEYGLGADDRVLQKTPSSFDVSVWEFFWSLITGATLVVAKPEGHKDPAYLADLIERERVTTVHFVPSMLRAFVDSGARPTTLRRVICSGEALPTDIATTLPHTHNLYGPTEAAVDVTYWPVAESAGSGTVPIGRPVWNTRVYVLDRHLRPVPAGTPGELYLAGAQLARGYLNRPSLTASRFVANPFTPGERLYRTGDIVRWADGALEYLGRSDDQVKLRGFRVELGEVEAALGALPGVSAAAATVLTDRQQLVGYVVPAGSSPVDAAAVRRSVAQSLPEQVVPSAIVVLDALPLTPSGKLDRKALPEPQVTEASTAAPRDPREEILAELFADVLGLDRVGRDDDFFALGGHSLLATRLVSRIRRTLGVDVRIRAVFDAPTVARLARQLEGTTTRPALHPQPRPATVPLSPAQRSLWFLYELEGPDPAYNIPLAAHLTGPLDADALDAALTDVVTRHESLRTLLSAEGQHVQPPHDVRCARVSGRDVDEFVAEAARRPFRLDREIPIRASLLAVGPEEHELVLVVHHSAADEWSARPLLRDLSTAYAARRANRAPEWTPLPVQYADYALWRQEIPVEDQREYWVRRLEGVPEELPLPTDRPRPQRPTRAAGSVTVAFPDGLADRVRALARKLGVTELMIGQAATAVLLSALGAGEDIPLGTPVAGRTDAALDDLVGFFVNTIVLRTIVSGTITFRELLAQVRDTDLDAFSHQDLPFERVVEAVAPPRAPGRHPLFQVMVSQRDVTATDLSLEGLSVRPLDAGVTGAKFDLAFHFGPDDCQITYAADLFDQPTVDRWARRLCRMVAAMVDAPDRPVGLVDLLDEEERAQLASFNDTAEDRPVTTLTAMVEEQVARTPDAPAVEFHDERLTYAELDALADALADRLVAVGVGPERTVGMHWERSLELVVGLVAVEKAGGAFVPLEPSWPARRIAEVAASAGLTAVLSGAGHDGAVRDLGIPVVHVELGGLRPPSPLSHGAPTMSVGVEGKDAADSGESEVAAGVAGAGGAAGAAGAGGAANAAGAAGGRAGVEPEGLAYVIYTSGSTGAPKGAMIRHRAIAHRLSWQREMLGFGPGDAALFKAPLGFDISINEVFLPLVTGGKVVIAEPGGERDIEYMLGLVEKHRVTFTYLPSSILDLLVQVPGFAERARSLKHVWCGGEVLTPELFQRFRALSPAVMYHGYGPAEATIGVSHVVYREPDAMRRAVSIGRPNGNTRLYVLDRHLRQVPVDVPGELYAGGVYLGRGYINDPRRTADHFVADPFGPPGERLYRTGDLARWRADGTLEFLGRADNQIKIRGMRVELEEIEAVLEQHGGVRRAVVLVRDKKLVGYCLGAEVQGLGDWLRTRLPDHMVPQRFVFLDEFPLLPSGKVDRKALPEPAPERTSGGRDAETEAEKLLCALMAEVLRVPKVSPEDNFFTLGGDSIQSIQFVGKARAAGLRISPRQVFEFQNAAALARAVGEPPAPHDEDRALGVGEVPLTPIMRWWAESGDPRMAQAALLRVPPASGPRVFEEAVQALLDHHDLLRAHLVDDALHVPPAGSVTADVTHVRVDDVERAVRAEYERAVAELDPAAGRLLRAVWFDLGESTPGRLLLVLHHLAVDGVSWRILAADLEQAFTARREGNPAKLDPVPTSFRWWARNLPTPSDDEAAWWANALKAPELSYPGGTRETGGRRPAPTAARRTVEIAGEQAKALLREVPAAFRTGTQEVLLAALAIALGKPETVALEGHGREEHLVPGADLSRTVGWFTTVYPVRLAPAATPGDTLKQVKETLRAIPNNGIGYGLLDNRSPDPEIGFNYLGRFDVGTADAFWVPAPEKLPEPTTQHRPLELDVVTEDHPDGPVVKATWSSTGQLPHDLITQWQGALAALVAETRSGVSGLTPSDVPLVALRQNQLDKIAAKWRKK</sequence>
<evidence type="ECO:0000256" key="1">
    <source>
        <dbReference type="ARBA" id="ARBA00001957"/>
    </source>
</evidence>
<dbReference type="EMBL" id="RBXR01000001">
    <property type="protein sequence ID" value="RKT67919.1"/>
    <property type="molecule type" value="Genomic_DNA"/>
</dbReference>
<dbReference type="Pfam" id="PF00501">
    <property type="entry name" value="AMP-binding"/>
    <property type="match status" value="2"/>
</dbReference>
<evidence type="ECO:0000259" key="7">
    <source>
        <dbReference type="PROSITE" id="PS50075"/>
    </source>
</evidence>
<dbReference type="GO" id="GO:0031177">
    <property type="term" value="F:phosphopantetheine binding"/>
    <property type="evidence" value="ECO:0007669"/>
    <property type="project" value="InterPro"/>
</dbReference>
<dbReference type="PROSITE" id="PS00455">
    <property type="entry name" value="AMP_BINDING"/>
    <property type="match status" value="2"/>
</dbReference>
<dbReference type="FunFam" id="1.10.1200.10:FF:000016">
    <property type="entry name" value="Non-ribosomal peptide synthase"/>
    <property type="match status" value="1"/>
</dbReference>
<evidence type="ECO:0000256" key="5">
    <source>
        <dbReference type="ARBA" id="ARBA00023194"/>
    </source>
</evidence>
<dbReference type="CDD" id="cd19543">
    <property type="entry name" value="DCL_NRPS"/>
    <property type="match status" value="1"/>
</dbReference>
<dbReference type="Gene3D" id="2.30.38.10">
    <property type="entry name" value="Luciferase, Domain 3"/>
    <property type="match status" value="1"/>
</dbReference>
<evidence type="ECO:0000256" key="3">
    <source>
        <dbReference type="ARBA" id="ARBA00022553"/>
    </source>
</evidence>
<dbReference type="InterPro" id="IPR001242">
    <property type="entry name" value="Condensation_dom"/>
</dbReference>
<protein>
    <submittedName>
        <fullName evidence="8">Non-ribosomal peptide synthase protein (TIGR01720 family)/amino acid adenylation domain-containing protein</fullName>
    </submittedName>
</protein>
<feature type="region of interest" description="Disordered" evidence="6">
    <location>
        <begin position="883"/>
        <end position="902"/>
    </location>
</feature>
<dbReference type="GO" id="GO:0044550">
    <property type="term" value="P:secondary metabolite biosynthetic process"/>
    <property type="evidence" value="ECO:0007669"/>
    <property type="project" value="TreeGrafter"/>
</dbReference>
<dbReference type="Pfam" id="PF13193">
    <property type="entry name" value="AMP-binding_C"/>
    <property type="match status" value="2"/>
</dbReference>
<dbReference type="CDD" id="cd17646">
    <property type="entry name" value="A_NRPS_AB3403-like"/>
    <property type="match status" value="1"/>
</dbReference>
<dbReference type="InterPro" id="IPR023213">
    <property type="entry name" value="CAT-like_dom_sf"/>
</dbReference>
<evidence type="ECO:0000256" key="4">
    <source>
        <dbReference type="ARBA" id="ARBA00022737"/>
    </source>
</evidence>
<dbReference type="CDD" id="cd19540">
    <property type="entry name" value="LCL_NRPS-like"/>
    <property type="match status" value="1"/>
</dbReference>
<dbReference type="GO" id="GO:0005829">
    <property type="term" value="C:cytosol"/>
    <property type="evidence" value="ECO:0007669"/>
    <property type="project" value="TreeGrafter"/>
</dbReference>
<evidence type="ECO:0000256" key="6">
    <source>
        <dbReference type="SAM" id="MobiDB-lite"/>
    </source>
</evidence>
<feature type="region of interest" description="Disordered" evidence="6">
    <location>
        <begin position="1953"/>
        <end position="1973"/>
    </location>
</feature>
<dbReference type="Pfam" id="PF00550">
    <property type="entry name" value="PP-binding"/>
    <property type="match status" value="2"/>
</dbReference>
<dbReference type="InterPro" id="IPR009081">
    <property type="entry name" value="PP-bd_ACP"/>
</dbReference>
<feature type="region of interest" description="Disordered" evidence="6">
    <location>
        <begin position="1554"/>
        <end position="1579"/>
    </location>
</feature>
<dbReference type="InterPro" id="IPR036736">
    <property type="entry name" value="ACP-like_sf"/>
</dbReference>
<evidence type="ECO:0000256" key="2">
    <source>
        <dbReference type="ARBA" id="ARBA00022450"/>
    </source>
</evidence>
<dbReference type="PANTHER" id="PTHR45527:SF1">
    <property type="entry name" value="FATTY ACID SYNTHASE"/>
    <property type="match status" value="1"/>
</dbReference>
<dbReference type="InterPro" id="IPR020845">
    <property type="entry name" value="AMP-binding_CS"/>
</dbReference>
<dbReference type="InterPro" id="IPR020806">
    <property type="entry name" value="PKS_PP-bd"/>
</dbReference>
<dbReference type="PROSITE" id="PS50075">
    <property type="entry name" value="CARRIER"/>
    <property type="match status" value="2"/>
</dbReference>
<dbReference type="GO" id="GO:0008610">
    <property type="term" value="P:lipid biosynthetic process"/>
    <property type="evidence" value="ECO:0007669"/>
    <property type="project" value="UniProtKB-ARBA"/>
</dbReference>
<comment type="caution">
    <text evidence="8">The sequence shown here is derived from an EMBL/GenBank/DDBJ whole genome shotgun (WGS) entry which is preliminary data.</text>
</comment>
<keyword evidence="4" id="KW-0677">Repeat</keyword>